<dbReference type="PRINTS" id="PR00792">
    <property type="entry name" value="PEPSIN"/>
</dbReference>
<dbReference type="Pfam" id="PF00026">
    <property type="entry name" value="Asp"/>
    <property type="match status" value="1"/>
</dbReference>
<comment type="similarity">
    <text evidence="1">Belongs to the peptidase A1 family.</text>
</comment>
<evidence type="ECO:0000256" key="7">
    <source>
        <dbReference type="SAM" id="Phobius"/>
    </source>
</evidence>
<protein>
    <submittedName>
        <fullName evidence="10">Plasmepsin 5, putative</fullName>
        <ecNumber evidence="10">2.4.1.69</ecNumber>
        <ecNumber evidence="10">3.4.23.1</ecNumber>
    </submittedName>
</protein>
<dbReference type="eggNOG" id="KOG1339">
    <property type="taxonomic scope" value="Eukaryota"/>
</dbReference>
<dbReference type="EC" id="2.4.1.69" evidence="10"/>
<dbReference type="InterPro" id="IPR021109">
    <property type="entry name" value="Peptidase_aspartic_dom_sf"/>
</dbReference>
<proteinExistence type="inferred from homology"/>
<keyword evidence="11" id="KW-1185">Reference proteome</keyword>
<organism evidence="10 11">
    <name type="scientific">Ichthyophthirius multifiliis</name>
    <name type="common">White spot disease agent</name>
    <name type="synonym">Ich</name>
    <dbReference type="NCBI Taxonomy" id="5932"/>
    <lineage>
        <taxon>Eukaryota</taxon>
        <taxon>Sar</taxon>
        <taxon>Alveolata</taxon>
        <taxon>Ciliophora</taxon>
        <taxon>Intramacronucleata</taxon>
        <taxon>Oligohymenophorea</taxon>
        <taxon>Hymenostomatida</taxon>
        <taxon>Ophryoglenina</taxon>
        <taxon>Ichthyophthirius</taxon>
    </lineage>
</organism>
<feature type="signal peptide" evidence="8">
    <location>
        <begin position="1"/>
        <end position="22"/>
    </location>
</feature>
<dbReference type="GO" id="GO:0004190">
    <property type="term" value="F:aspartic-type endopeptidase activity"/>
    <property type="evidence" value="ECO:0007669"/>
    <property type="project" value="UniProtKB-EC"/>
</dbReference>
<feature type="domain" description="Peptidase A1" evidence="9">
    <location>
        <begin position="46"/>
        <end position="427"/>
    </location>
</feature>
<dbReference type="InterPro" id="IPR001461">
    <property type="entry name" value="Aspartic_peptidase_A1"/>
</dbReference>
<keyword evidence="3 8" id="KW-0732">Signal</keyword>
<dbReference type="EMBL" id="GL984330">
    <property type="protein sequence ID" value="EGR27703.1"/>
    <property type="molecule type" value="Genomic_DNA"/>
</dbReference>
<dbReference type="RefSeq" id="XP_004025155.1">
    <property type="nucleotide sequence ID" value="XM_004025106.1"/>
</dbReference>
<dbReference type="InParanoid" id="G0R492"/>
<dbReference type="GO" id="GO:0008107">
    <property type="term" value="F:galactoside 2-alpha-L-fucosyltransferase activity"/>
    <property type="evidence" value="ECO:0007669"/>
    <property type="project" value="UniProtKB-EC"/>
</dbReference>
<dbReference type="Gene3D" id="2.40.70.10">
    <property type="entry name" value="Acid Proteases"/>
    <property type="match status" value="2"/>
</dbReference>
<dbReference type="GO" id="GO:0006508">
    <property type="term" value="P:proteolysis"/>
    <property type="evidence" value="ECO:0007669"/>
    <property type="project" value="UniProtKB-KW"/>
</dbReference>
<name>G0R492_ICHMU</name>
<dbReference type="OMA" id="CGVHMEN"/>
<evidence type="ECO:0000256" key="5">
    <source>
        <dbReference type="PIRSR" id="PIRSR601461-1"/>
    </source>
</evidence>
<dbReference type="EC" id="3.4.23.1" evidence="10"/>
<evidence type="ECO:0000256" key="8">
    <source>
        <dbReference type="SAM" id="SignalP"/>
    </source>
</evidence>
<evidence type="ECO:0000256" key="2">
    <source>
        <dbReference type="ARBA" id="ARBA00022670"/>
    </source>
</evidence>
<evidence type="ECO:0000256" key="4">
    <source>
        <dbReference type="ARBA" id="ARBA00022801"/>
    </source>
</evidence>
<dbReference type="GeneID" id="14903774"/>
<evidence type="ECO:0000256" key="6">
    <source>
        <dbReference type="SAM" id="MobiDB-lite"/>
    </source>
</evidence>
<keyword evidence="10" id="KW-0328">Glycosyltransferase</keyword>
<evidence type="ECO:0000313" key="11">
    <source>
        <dbReference type="Proteomes" id="UP000008983"/>
    </source>
</evidence>
<keyword evidence="2" id="KW-0645">Protease</keyword>
<keyword evidence="7" id="KW-1133">Transmembrane helix</keyword>
<dbReference type="PROSITE" id="PS51767">
    <property type="entry name" value="PEPTIDASE_A1"/>
    <property type="match status" value="1"/>
</dbReference>
<keyword evidence="7" id="KW-0472">Membrane</keyword>
<dbReference type="PANTHER" id="PTHR13683:SF375">
    <property type="entry name" value="PEPTIDASE A1 DOMAIN-CONTAINING PROTEIN"/>
    <property type="match status" value="1"/>
</dbReference>
<dbReference type="STRING" id="857967.G0R492"/>
<feature type="active site" evidence="5">
    <location>
        <position position="295"/>
    </location>
</feature>
<sequence length="602" mass="69455">MLKKLVKAFLILYMLLISLSKSQKEDYFYERIHTVRLEGSTDETVYWINIYIGSPPQRQTAIIDTGSYLLAFPCQECKTCGDHISYPYDLEKSLTAKKEKCKSTKLSCQGYCNNFSQECNWSVSYAEGSSISGYMAGDYVVLGDEMQDYIEKLTKNQISEKEEQEYLTYIKHESVFLNFGCTTNETNLFLSQVPDGIIGLAPSDKSGRANTGNIVDEIFKKHKQNNETHVFSLCLNAEKGGYMSVGGYNYELHEKNARTQIIPFDSDSGYYSVSIKQILIQNNVIVTNIGYTIIDSGTTIVLGPSRIINPIIQKINELCESEQYSCGGSKKNGDKQQSKFLYNPSKYENNVNNFFDSFPNIDFKFENGQVIVWKPSAYLYIDRKNGYKNLYQFGFEAYESGKLYLGGPFMKNYDILFDRDNQEIHFTASKCTIEGITSMHMNNNSNKVKKSIEDGTFVKDVQNFKKNIYIMQKKYTKINNDYQKNNQNNDYNNNNFKNNSNNKDNTKDQNKNLNNLVKIIWVLMVLLGVFSLVVSFYYIYRNFKKNYDPKLIQLDDQDDDLTIGNKQQNQRNNELQSSDHQQIQMQESVNNNEIQQNHLENV</sequence>
<feature type="compositionally biased region" description="Low complexity" evidence="6">
    <location>
        <begin position="481"/>
        <end position="503"/>
    </location>
</feature>
<feature type="active site" evidence="5">
    <location>
        <position position="64"/>
    </location>
</feature>
<dbReference type="AlphaFoldDB" id="G0R492"/>
<feature type="region of interest" description="Disordered" evidence="6">
    <location>
        <begin position="481"/>
        <end position="509"/>
    </location>
</feature>
<dbReference type="Proteomes" id="UP000008983">
    <property type="component" value="Unassembled WGS sequence"/>
</dbReference>
<keyword evidence="7" id="KW-0812">Transmembrane</keyword>
<keyword evidence="10" id="KW-0808">Transferase</keyword>
<dbReference type="OrthoDB" id="2747330at2759"/>
<evidence type="ECO:0000256" key="1">
    <source>
        <dbReference type="ARBA" id="ARBA00007447"/>
    </source>
</evidence>
<evidence type="ECO:0000313" key="10">
    <source>
        <dbReference type="EMBL" id="EGR27703.1"/>
    </source>
</evidence>
<feature type="transmembrane region" description="Helical" evidence="7">
    <location>
        <begin position="519"/>
        <end position="540"/>
    </location>
</feature>
<gene>
    <name evidence="10" type="ORF">IMG5_190590</name>
</gene>
<dbReference type="InterPro" id="IPR033121">
    <property type="entry name" value="PEPTIDASE_A1"/>
</dbReference>
<accession>G0R492</accession>
<reference evidence="10 11" key="1">
    <citation type="submission" date="2011-07" db="EMBL/GenBank/DDBJ databases">
        <authorList>
            <person name="Coyne R."/>
            <person name="Brami D."/>
            <person name="Johnson J."/>
            <person name="Hostetler J."/>
            <person name="Hannick L."/>
            <person name="Clark T."/>
            <person name="Cassidy-Hanley D."/>
            <person name="Inman J."/>
        </authorList>
    </citation>
    <scope>NUCLEOTIDE SEQUENCE [LARGE SCALE GENOMIC DNA]</scope>
    <source>
        <strain evidence="10 11">G5</strain>
    </source>
</reference>
<keyword evidence="4 10" id="KW-0378">Hydrolase</keyword>
<dbReference type="SUPFAM" id="SSF50630">
    <property type="entry name" value="Acid proteases"/>
    <property type="match status" value="1"/>
</dbReference>
<feature type="chain" id="PRO_5003408429" evidence="8">
    <location>
        <begin position="23"/>
        <end position="602"/>
    </location>
</feature>
<evidence type="ECO:0000256" key="3">
    <source>
        <dbReference type="ARBA" id="ARBA00022729"/>
    </source>
</evidence>
<dbReference type="PANTHER" id="PTHR13683">
    <property type="entry name" value="ASPARTYL PROTEASES"/>
    <property type="match status" value="1"/>
</dbReference>
<evidence type="ECO:0000259" key="9">
    <source>
        <dbReference type="PROSITE" id="PS51767"/>
    </source>
</evidence>